<keyword evidence="3" id="KW-1185">Reference proteome</keyword>
<organism evidence="2 3">
    <name type="scientific">Mycena venus</name>
    <dbReference type="NCBI Taxonomy" id="2733690"/>
    <lineage>
        <taxon>Eukaryota</taxon>
        <taxon>Fungi</taxon>
        <taxon>Dikarya</taxon>
        <taxon>Basidiomycota</taxon>
        <taxon>Agaricomycotina</taxon>
        <taxon>Agaricomycetes</taxon>
        <taxon>Agaricomycetidae</taxon>
        <taxon>Agaricales</taxon>
        <taxon>Marasmiineae</taxon>
        <taxon>Mycenaceae</taxon>
        <taxon>Mycena</taxon>
    </lineage>
</organism>
<dbReference type="AlphaFoldDB" id="A0A8H6WX84"/>
<feature type="domain" description="F-box" evidence="1">
    <location>
        <begin position="8"/>
        <end position="43"/>
    </location>
</feature>
<evidence type="ECO:0000259" key="1">
    <source>
        <dbReference type="Pfam" id="PF00646"/>
    </source>
</evidence>
<evidence type="ECO:0000313" key="2">
    <source>
        <dbReference type="EMBL" id="KAF7330332.1"/>
    </source>
</evidence>
<dbReference type="SUPFAM" id="SSF52047">
    <property type="entry name" value="RNI-like"/>
    <property type="match status" value="1"/>
</dbReference>
<dbReference type="EMBL" id="JACAZI010000033">
    <property type="protein sequence ID" value="KAF7330332.1"/>
    <property type="molecule type" value="Genomic_DNA"/>
</dbReference>
<dbReference type="Gene3D" id="3.80.10.10">
    <property type="entry name" value="Ribonuclease Inhibitor"/>
    <property type="match status" value="1"/>
</dbReference>
<sequence>MESCPLALEVVDLILDQLDFPALKSCSFVCRNWLPSCRSHLFRHLQLRPAGRASPESWNQFLSRSPHILSYIQELGVLCDRSSWVSWDPVLPTLLGKLQHLQQIDLNGCDLPWLPARLSSAIYVLFGSPSMKRVNLRLCVLPSSCFGLFGPALQNLALSDVAVEPDVTVPVERVEKSWSARPKRLMIEGKAVSAVVDWLIPSSERNELEDLQDLSLKYRGDDADTLHAVERLLQHASNLNTLDISLYPTGHRSRQELCAAPSICYNQQLRELRLSYFDMDIGSPTNQLPWLGSLLSQMTTQHIVQKITIDARYRLCPLSPILDHDAWANVDDILARTAPPHLQDVHIRVGDAYSGASLDQISASMPLLRAKGILRVSM</sequence>
<accession>A0A8H6WX84</accession>
<dbReference type="Proteomes" id="UP000620124">
    <property type="component" value="Unassembled WGS sequence"/>
</dbReference>
<reference evidence="2" key="1">
    <citation type="submission" date="2020-05" db="EMBL/GenBank/DDBJ databases">
        <title>Mycena genomes resolve the evolution of fungal bioluminescence.</title>
        <authorList>
            <person name="Tsai I.J."/>
        </authorList>
    </citation>
    <scope>NUCLEOTIDE SEQUENCE</scope>
    <source>
        <strain evidence="2">CCC161011</strain>
    </source>
</reference>
<evidence type="ECO:0000313" key="3">
    <source>
        <dbReference type="Proteomes" id="UP000620124"/>
    </source>
</evidence>
<proteinExistence type="predicted"/>
<dbReference type="OrthoDB" id="2788229at2759"/>
<protein>
    <recommendedName>
        <fullName evidence="1">F-box domain-containing protein</fullName>
    </recommendedName>
</protein>
<comment type="caution">
    <text evidence="2">The sequence shown here is derived from an EMBL/GenBank/DDBJ whole genome shotgun (WGS) entry which is preliminary data.</text>
</comment>
<dbReference type="Pfam" id="PF00646">
    <property type="entry name" value="F-box"/>
    <property type="match status" value="1"/>
</dbReference>
<dbReference type="InterPro" id="IPR032675">
    <property type="entry name" value="LRR_dom_sf"/>
</dbReference>
<name>A0A8H6WX84_9AGAR</name>
<dbReference type="InterPro" id="IPR001810">
    <property type="entry name" value="F-box_dom"/>
</dbReference>
<gene>
    <name evidence="2" type="ORF">MVEN_02471500</name>
</gene>